<proteinExistence type="predicted"/>
<feature type="compositionally biased region" description="Low complexity" evidence="1">
    <location>
        <begin position="410"/>
        <end position="423"/>
    </location>
</feature>
<dbReference type="AlphaFoldDB" id="A0AAD2Q6Y1"/>
<reference evidence="2" key="1">
    <citation type="submission" date="2023-11" db="EMBL/GenBank/DDBJ databases">
        <authorList>
            <person name="De Vega J J."/>
            <person name="De Vega J J."/>
        </authorList>
    </citation>
    <scope>NUCLEOTIDE SEQUENCE</scope>
</reference>
<feature type="compositionally biased region" description="Polar residues" evidence="1">
    <location>
        <begin position="473"/>
        <end position="484"/>
    </location>
</feature>
<evidence type="ECO:0000256" key="1">
    <source>
        <dbReference type="SAM" id="MobiDB-lite"/>
    </source>
</evidence>
<protein>
    <submittedName>
        <fullName evidence="2">Uncharacterized protein</fullName>
    </submittedName>
</protein>
<evidence type="ECO:0000313" key="2">
    <source>
        <dbReference type="EMBL" id="CAK5283133.1"/>
    </source>
</evidence>
<keyword evidence="3" id="KW-1185">Reference proteome</keyword>
<dbReference type="Proteomes" id="UP001295794">
    <property type="component" value="Unassembled WGS sequence"/>
</dbReference>
<gene>
    <name evidence="2" type="ORF">MYCIT1_LOCUS35423</name>
</gene>
<feature type="compositionally biased region" description="Basic and acidic residues" evidence="1">
    <location>
        <begin position="322"/>
        <end position="332"/>
    </location>
</feature>
<feature type="region of interest" description="Disordered" evidence="1">
    <location>
        <begin position="322"/>
        <end position="507"/>
    </location>
</feature>
<dbReference type="EMBL" id="CAVNYO010000466">
    <property type="protein sequence ID" value="CAK5283133.1"/>
    <property type="molecule type" value="Genomic_DNA"/>
</dbReference>
<accession>A0AAD2Q6Y1</accession>
<comment type="caution">
    <text evidence="2">The sequence shown here is derived from an EMBL/GenBank/DDBJ whole genome shotgun (WGS) entry which is preliminary data.</text>
</comment>
<sequence length="507" mass="55758">MPVGGLTIAAASQPRHCACASAPHQAPLTASQKSERKAEHVKNQEAEDAAVNEWFQYTHNLAHQLGERFDKKLCYFLDRFFQGGAKMIKHQEKVNPFNAYKALKAEEIQEAGGVVPNAPTLSETLSPKYAKLSEEEKAKLVEDFKDVKADISKIKRDTPRSKSQDVANVVRNVTMLLQGLSYCVGTEAFFLIVRNNADFYMEPQWFFSTAELERYMPLAVGKKWDLATVGAKVKAFAVAGCDTMRLLRTAKQKCDHLKVEIWQLVNKGLCAITHLPDITMQYLHYDKDIVLKHGVDSSVKELVKLRDALDKGDGRWVKLTREEREEQQKKWDEDVEAGRVIPKSRQSRSDKGKKRERTDNDNDNDNDNDHHGTVIPQPTASNSSPSGPVIEEPNSAVTTPAPPAKRVRKSVTYSTSSASSATTNKENKNLARRTKAASGGTQQDDDTTRKAVARLQAKHRVVSAETIDDSNTEPKQSTAANSAGTAMPALGSASGSGTGPSDAAGPL</sequence>
<name>A0AAD2Q6Y1_9AGAR</name>
<organism evidence="2 3">
    <name type="scientific">Mycena citricolor</name>
    <dbReference type="NCBI Taxonomy" id="2018698"/>
    <lineage>
        <taxon>Eukaryota</taxon>
        <taxon>Fungi</taxon>
        <taxon>Dikarya</taxon>
        <taxon>Basidiomycota</taxon>
        <taxon>Agaricomycotina</taxon>
        <taxon>Agaricomycetes</taxon>
        <taxon>Agaricomycetidae</taxon>
        <taxon>Agaricales</taxon>
        <taxon>Marasmiineae</taxon>
        <taxon>Mycenaceae</taxon>
        <taxon>Mycena</taxon>
    </lineage>
</organism>
<evidence type="ECO:0000313" key="3">
    <source>
        <dbReference type="Proteomes" id="UP001295794"/>
    </source>
</evidence>
<feature type="compositionally biased region" description="Polar residues" evidence="1">
    <location>
        <begin position="376"/>
        <end position="386"/>
    </location>
</feature>